<proteinExistence type="predicted"/>
<keyword evidence="2" id="KW-1185">Reference proteome</keyword>
<dbReference type="Proteomes" id="UP001303667">
    <property type="component" value="Segment"/>
</dbReference>
<evidence type="ECO:0000313" key="2">
    <source>
        <dbReference type="Proteomes" id="UP001303667"/>
    </source>
</evidence>
<accession>A0AA96H0X2</accession>
<reference evidence="1 2" key="1">
    <citation type="submission" date="2023-08" db="EMBL/GenBank/DDBJ databases">
        <authorList>
            <person name="Beyer A.R."/>
            <person name="Brown C."/>
            <person name="Garland D.S."/>
            <person name="Funderburk A."/>
            <person name="Uzochukwu B."/>
            <person name="Ko C."/>
            <person name="Russell D.A."/>
            <person name="Jacobs-Sera D."/>
            <person name="Hatfull G.F."/>
        </authorList>
    </citation>
    <scope>NUCLEOTIDE SEQUENCE [LARGE SCALE GENOMIC DNA]</scope>
</reference>
<name>A0AA96H0X2_9CAUD</name>
<sequence>MIRVVIRRSRKQRYCEEDFAHKRVIEPGQLYGRVSVSPRDALQTRDVWCSYPICFSCVSPAARLKHYCEDKIGRALVAAIHERKARALH</sequence>
<gene>
    <name evidence="1" type="primary">51</name>
    <name evidence="1" type="ORF">SEA_WYBORN_51</name>
</gene>
<protein>
    <submittedName>
        <fullName evidence="1">Uncharacterized protein</fullName>
    </submittedName>
</protein>
<dbReference type="EMBL" id="OR475274">
    <property type="protein sequence ID" value="WNM67294.1"/>
    <property type="molecule type" value="Genomic_DNA"/>
</dbReference>
<evidence type="ECO:0000313" key="1">
    <source>
        <dbReference type="EMBL" id="WNM67294.1"/>
    </source>
</evidence>
<organism evidence="1 2">
    <name type="scientific">Arthrobacter phage Wyborn</name>
    <dbReference type="NCBI Taxonomy" id="3059067"/>
    <lineage>
        <taxon>Viruses</taxon>
        <taxon>Duplodnaviria</taxon>
        <taxon>Heunggongvirae</taxon>
        <taxon>Uroviricota</taxon>
        <taxon>Caudoviricetes</taxon>
        <taxon>Berryhillviridae</taxon>
        <taxon>Sicariusvirus</taxon>
        <taxon>Sicariusvirus wyborn</taxon>
    </lineage>
</organism>